<dbReference type="Proteomes" id="UP000824120">
    <property type="component" value="Chromosome 2"/>
</dbReference>
<evidence type="ECO:0000313" key="1">
    <source>
        <dbReference type="EMBL" id="KAG5626886.1"/>
    </source>
</evidence>
<accession>A0A9J6AQN0</accession>
<dbReference type="PANTHER" id="PTHR33601:SF22">
    <property type="entry name" value="PROTEIN LITTLE ZIPPER 1"/>
    <property type="match status" value="1"/>
</dbReference>
<proteinExistence type="predicted"/>
<dbReference type="PANTHER" id="PTHR33601">
    <property type="entry name" value="PROTEIN LITTLE ZIPPER 4"/>
    <property type="match status" value="1"/>
</dbReference>
<dbReference type="InterPro" id="IPR039312">
    <property type="entry name" value="ZPR"/>
</dbReference>
<reference evidence="1 2" key="1">
    <citation type="submission" date="2020-09" db="EMBL/GenBank/DDBJ databases">
        <title>De no assembly of potato wild relative species, Solanum commersonii.</title>
        <authorList>
            <person name="Cho K."/>
        </authorList>
    </citation>
    <scope>NUCLEOTIDE SEQUENCE [LARGE SCALE GENOMIC DNA]</scope>
    <source>
        <strain evidence="1">LZ3.2</strain>
        <tissue evidence="1">Leaf</tissue>
    </source>
</reference>
<dbReference type="EMBL" id="JACXVP010000002">
    <property type="protein sequence ID" value="KAG5626886.1"/>
    <property type="molecule type" value="Genomic_DNA"/>
</dbReference>
<organism evidence="1 2">
    <name type="scientific">Solanum commersonii</name>
    <name type="common">Commerson's wild potato</name>
    <name type="synonym">Commerson's nightshade</name>
    <dbReference type="NCBI Taxonomy" id="4109"/>
    <lineage>
        <taxon>Eukaryota</taxon>
        <taxon>Viridiplantae</taxon>
        <taxon>Streptophyta</taxon>
        <taxon>Embryophyta</taxon>
        <taxon>Tracheophyta</taxon>
        <taxon>Spermatophyta</taxon>
        <taxon>Magnoliopsida</taxon>
        <taxon>eudicotyledons</taxon>
        <taxon>Gunneridae</taxon>
        <taxon>Pentapetalae</taxon>
        <taxon>asterids</taxon>
        <taxon>lamiids</taxon>
        <taxon>Solanales</taxon>
        <taxon>Solanaceae</taxon>
        <taxon>Solanoideae</taxon>
        <taxon>Solaneae</taxon>
        <taxon>Solanum</taxon>
    </lineage>
</organism>
<name>A0A9J6AQN0_SOLCO</name>
<dbReference type="OrthoDB" id="1918054at2759"/>
<dbReference type="AlphaFoldDB" id="A0A9J6AQN0"/>
<gene>
    <name evidence="1" type="ORF">H5410_012104</name>
</gene>
<protein>
    <submittedName>
        <fullName evidence="1">Uncharacterized protein</fullName>
    </submittedName>
</protein>
<sequence length="115" mass="13682">MCHAASNHLESFQSSCYTDLVHRPQTSKTTTKIHVLKLRRRNGERLSNEAKKRAKLRKLKKLMKMKNLKLYKENKIIIEENEKLRKRALLLHQENKAMFTQIIQQISQPSNNHNY</sequence>
<evidence type="ECO:0000313" key="2">
    <source>
        <dbReference type="Proteomes" id="UP000824120"/>
    </source>
</evidence>
<comment type="caution">
    <text evidence="1">The sequence shown here is derived from an EMBL/GenBank/DDBJ whole genome shotgun (WGS) entry which is preliminary data.</text>
</comment>
<keyword evidence="2" id="KW-1185">Reference proteome</keyword>